<organism evidence="3 4">
    <name type="scientific">Spizellomyces punctatus (strain DAOM BR117)</name>
    <dbReference type="NCBI Taxonomy" id="645134"/>
    <lineage>
        <taxon>Eukaryota</taxon>
        <taxon>Fungi</taxon>
        <taxon>Fungi incertae sedis</taxon>
        <taxon>Chytridiomycota</taxon>
        <taxon>Chytridiomycota incertae sedis</taxon>
        <taxon>Chytridiomycetes</taxon>
        <taxon>Spizellomycetales</taxon>
        <taxon>Spizellomycetaceae</taxon>
        <taxon>Spizellomyces</taxon>
    </lineage>
</organism>
<keyword evidence="4" id="KW-1185">Reference proteome</keyword>
<dbReference type="InterPro" id="IPR013897">
    <property type="entry name" value="Duc1"/>
</dbReference>
<evidence type="ECO:0000259" key="2">
    <source>
        <dbReference type="Pfam" id="PF08588"/>
    </source>
</evidence>
<feature type="region of interest" description="Disordered" evidence="1">
    <location>
        <begin position="174"/>
        <end position="200"/>
    </location>
</feature>
<dbReference type="Pfam" id="PF08588">
    <property type="entry name" value="Duc1"/>
    <property type="match status" value="1"/>
</dbReference>
<dbReference type="Proteomes" id="UP000053201">
    <property type="component" value="Unassembled WGS sequence"/>
</dbReference>
<dbReference type="AlphaFoldDB" id="A0A0L0HCT1"/>
<dbReference type="OMA" id="NHELRYT"/>
<evidence type="ECO:0000313" key="3">
    <source>
        <dbReference type="EMBL" id="KNC98719.1"/>
    </source>
</evidence>
<proteinExistence type="predicted"/>
<dbReference type="RefSeq" id="XP_016606759.1">
    <property type="nucleotide sequence ID" value="XM_016754610.1"/>
</dbReference>
<reference evidence="3 4" key="1">
    <citation type="submission" date="2009-08" db="EMBL/GenBank/DDBJ databases">
        <title>The Genome Sequence of Spizellomyces punctatus strain DAOM BR117.</title>
        <authorList>
            <consortium name="The Broad Institute Genome Sequencing Platform"/>
            <person name="Russ C."/>
            <person name="Cuomo C."/>
            <person name="Shea T."/>
            <person name="Young S.K."/>
            <person name="Zeng Q."/>
            <person name="Koehrsen M."/>
            <person name="Haas B."/>
            <person name="Borodovsky M."/>
            <person name="Guigo R."/>
            <person name="Alvarado L."/>
            <person name="Berlin A."/>
            <person name="Bochicchio J."/>
            <person name="Borenstein D."/>
            <person name="Chapman S."/>
            <person name="Chen Z."/>
            <person name="Engels R."/>
            <person name="Freedman E."/>
            <person name="Gellesch M."/>
            <person name="Goldberg J."/>
            <person name="Griggs A."/>
            <person name="Gujja S."/>
            <person name="Heiman D."/>
            <person name="Hepburn T."/>
            <person name="Howarth C."/>
            <person name="Jen D."/>
            <person name="Larson L."/>
            <person name="Lewis B."/>
            <person name="Mehta T."/>
            <person name="Park D."/>
            <person name="Pearson M."/>
            <person name="Roberts A."/>
            <person name="Saif S."/>
            <person name="Shenoy N."/>
            <person name="Sisk P."/>
            <person name="Stolte C."/>
            <person name="Sykes S."/>
            <person name="Thomson T."/>
            <person name="Walk T."/>
            <person name="White J."/>
            <person name="Yandava C."/>
            <person name="Burger G."/>
            <person name="Gray M.W."/>
            <person name="Holland P.W.H."/>
            <person name="King N."/>
            <person name="Lang F.B.F."/>
            <person name="Roger A.J."/>
            <person name="Ruiz-Trillo I."/>
            <person name="Lander E."/>
            <person name="Nusbaum C."/>
        </authorList>
    </citation>
    <scope>NUCLEOTIDE SEQUENCE [LARGE SCALE GENOMIC DNA]</scope>
    <source>
        <strain evidence="3 4">DAOM BR117</strain>
    </source>
</reference>
<dbReference type="VEuPathDB" id="FungiDB:SPPG_06397"/>
<dbReference type="InParanoid" id="A0A0L0HCT1"/>
<protein>
    <recommendedName>
        <fullName evidence="2">Domain of unknown function at the cortex 1 domain-containing protein</fullName>
    </recommendedName>
</protein>
<dbReference type="eggNOG" id="ENOG502RXNE">
    <property type="taxonomic scope" value="Eukaryota"/>
</dbReference>
<evidence type="ECO:0000313" key="4">
    <source>
        <dbReference type="Proteomes" id="UP000053201"/>
    </source>
</evidence>
<dbReference type="EMBL" id="KQ257460">
    <property type="protein sequence ID" value="KNC98719.1"/>
    <property type="molecule type" value="Genomic_DNA"/>
</dbReference>
<accession>A0A0L0HCT1</accession>
<name>A0A0L0HCT1_SPIPD</name>
<dbReference type="PANTHER" id="PTHR34826">
    <property type="entry name" value="UPF0590 PROTEIN C409.17C"/>
    <property type="match status" value="1"/>
</dbReference>
<dbReference type="STRING" id="645134.A0A0L0HCT1"/>
<dbReference type="OrthoDB" id="2119945at2759"/>
<dbReference type="GeneID" id="27689706"/>
<evidence type="ECO:0000256" key="1">
    <source>
        <dbReference type="SAM" id="MobiDB-lite"/>
    </source>
</evidence>
<sequence length="388" mass="42527">MAKSPADYALRVRAGPGYDPSSHVTLSVNDEANPIIIDSEHFTGYILVRMANYIGLAADKSSTPIPNPQSHYFHGRNRRYSIMIQGRFKKKWNGDDILFGVDFDTKVRTPTGVSLALKIAKWLDPALDASLSGDKPWIFSPLLSAMNSLAVYKIDAPEVNDVLPAVDTSAHAMAEKDGPPKIKGNKVHPHTNGPPNPSGYAVEGENWVWDAAVGVGDAVDSTTAAIEGMSIKSPVKHSAPQSPPSINIGTWSFHSRLVPEDPALLFPDASKAPALTAYEKRKKHFAEAKARKEAAFLPELVYCMDYYDAYFDFNTISLKLPGFSVNAFKYWDGQPVRFVCRSRDKSAVFFVVQFELLDRAKLGIPPARLDVSIPVITAEALEDPVVSP</sequence>
<dbReference type="PANTHER" id="PTHR34826:SF2">
    <property type="entry name" value="UPF0590 PROTEIN C409.17C"/>
    <property type="match status" value="1"/>
</dbReference>
<gene>
    <name evidence="3" type="ORF">SPPG_06397</name>
</gene>
<feature type="domain" description="Domain of unknown function at the cortex 1" evidence="2">
    <location>
        <begin position="10"/>
        <end position="356"/>
    </location>
</feature>